<proteinExistence type="predicted"/>
<dbReference type="OrthoDB" id="3269726at2759"/>
<keyword evidence="3" id="KW-1185">Reference proteome</keyword>
<evidence type="ECO:0000256" key="1">
    <source>
        <dbReference type="SAM" id="MobiDB-lite"/>
    </source>
</evidence>
<evidence type="ECO:0000313" key="2">
    <source>
        <dbReference type="EMBL" id="CEL63909.1"/>
    </source>
</evidence>
<dbReference type="EMBL" id="LN679108">
    <property type="protein sequence ID" value="CEL63909.1"/>
    <property type="molecule type" value="Genomic_DNA"/>
</dbReference>
<sequence length="613" mass="68582">MSFAPSQPSSNSAIQWSRGGRAGGPVPLDFSSGWGKGRVFDWYKRIQSTSIMGIQLRKEFEEPFRHEFILVSLEGGEFCRIDRRGDPNVPTQTLSSNGSDAHDTVHQLATVDGIDLESECLVQLRFDGAIDLSFLLLICFNIRNDPKSQRYTLQRFNCYFFSWTITSILARHSVTWRTPDQLAAKVQLTATLKRKAVDPIAKQAAKLAMNCVSAVFISILQPRLRQVLRKHLRPTGFIPVRLLERVVSIWMNRNMRPRMESVMRDVAESAMTSTLESTIESLLDSRSSVMHTTLSSTLWFDSVHEALRKTARVALRDAVWALMVKTLKSANDADIEVQQPYLPILSPDSQVSDPVEYGEKRGAQSVDNGKKPIAGARKWRVGGILDTFFVTGADAIADNSYDTAICSAWGMSGGLGGDAQTYDEWAASWDVLWSTVREHARNEGQAVLRDISLTEPPDAGRDEVWKVVWEDLDAGFEASRPIVRDYMWETFEYATKTVVDVVSEVVFSAIQETSRYASSASLNQTVSTHVGCGHVRTLLNSSVAVQKRKGEDRWTEVSHSELQAWIKSRIQKHGDQMFRLGSIGVHNDIREAMGRIWEQVSKANPSTGPTGFN</sequence>
<name>A0A0B7G473_THACB</name>
<dbReference type="STRING" id="1108050.A0A0B7G473"/>
<evidence type="ECO:0000313" key="3">
    <source>
        <dbReference type="Proteomes" id="UP000059188"/>
    </source>
</evidence>
<feature type="compositionally biased region" description="Polar residues" evidence="1">
    <location>
        <begin position="1"/>
        <end position="15"/>
    </location>
</feature>
<gene>
    <name evidence="2" type="ORF">RSOLAG1IB_05674</name>
</gene>
<dbReference type="Proteomes" id="UP000059188">
    <property type="component" value="Unassembled WGS sequence"/>
</dbReference>
<protein>
    <submittedName>
        <fullName evidence="2">Uncharacterized protein</fullName>
    </submittedName>
</protein>
<dbReference type="AlphaFoldDB" id="A0A0B7G473"/>
<organism evidence="2 3">
    <name type="scientific">Thanatephorus cucumeris (strain AG1-IB / isolate 7/3/14)</name>
    <name type="common">Lettuce bottom rot fungus</name>
    <name type="synonym">Rhizoctonia solani</name>
    <dbReference type="NCBI Taxonomy" id="1108050"/>
    <lineage>
        <taxon>Eukaryota</taxon>
        <taxon>Fungi</taxon>
        <taxon>Dikarya</taxon>
        <taxon>Basidiomycota</taxon>
        <taxon>Agaricomycotina</taxon>
        <taxon>Agaricomycetes</taxon>
        <taxon>Cantharellales</taxon>
        <taxon>Ceratobasidiaceae</taxon>
        <taxon>Rhizoctonia</taxon>
        <taxon>Rhizoctonia solani AG-1</taxon>
    </lineage>
</organism>
<feature type="region of interest" description="Disordered" evidence="1">
    <location>
        <begin position="1"/>
        <end position="20"/>
    </location>
</feature>
<reference evidence="2 3" key="1">
    <citation type="submission" date="2014-11" db="EMBL/GenBank/DDBJ databases">
        <authorList>
            <person name="Wibberg Daniel"/>
        </authorList>
    </citation>
    <scope>NUCLEOTIDE SEQUENCE [LARGE SCALE GENOMIC DNA]</scope>
    <source>
        <strain evidence="2">Rhizoctonia solani AG1-IB 7/3/14</strain>
    </source>
</reference>
<accession>A0A0B7G473</accession>